<evidence type="ECO:0000256" key="1">
    <source>
        <dbReference type="ARBA" id="ARBA00022729"/>
    </source>
</evidence>
<sequence length="173" mass="18723">MDKKILISVVVILLGLYGLRVFIAKINTPEDTNTPPSTAVTQANPASIFCTENGGTIQIKNTSEGQLGECLFPGGAICEEWSLLQGDCIVVGVNNTGDYFDGKNEVRVVFRIKTRTAILNAPSLGYENILLAQAISASGARYLSTDGTIEFWEHQSEGRLSVNGKQIFLGQLR</sequence>
<dbReference type="SUPFAM" id="SSF141488">
    <property type="entry name" value="YdhA-like"/>
    <property type="match status" value="1"/>
</dbReference>
<feature type="domain" description="C-type lysozyme inhibitor" evidence="5">
    <location>
        <begin position="102"/>
        <end position="166"/>
    </location>
</feature>
<evidence type="ECO:0000313" key="6">
    <source>
        <dbReference type="EMBL" id="KKR12685.1"/>
    </source>
</evidence>
<gene>
    <name evidence="6" type="ORF">UT41_C0001G0229</name>
</gene>
<dbReference type="AlphaFoldDB" id="A0A0G0QQN7"/>
<organism evidence="6 7">
    <name type="scientific">Candidatus Wolfebacteria bacterium GW2011_GWC2_39_22</name>
    <dbReference type="NCBI Taxonomy" id="1619013"/>
    <lineage>
        <taxon>Bacteria</taxon>
        <taxon>Candidatus Wolfeibacteriota</taxon>
    </lineage>
</organism>
<keyword evidence="3" id="KW-0564">Palmitate</keyword>
<dbReference type="PATRIC" id="fig|1619013.3.peg.237"/>
<evidence type="ECO:0000259" key="5">
    <source>
        <dbReference type="Pfam" id="PF09864"/>
    </source>
</evidence>
<accession>A0A0G0QQN7</accession>
<dbReference type="Proteomes" id="UP000034665">
    <property type="component" value="Unassembled WGS sequence"/>
</dbReference>
<evidence type="ECO:0000313" key="7">
    <source>
        <dbReference type="Proteomes" id="UP000034665"/>
    </source>
</evidence>
<dbReference type="Pfam" id="PF09864">
    <property type="entry name" value="MliC"/>
    <property type="match status" value="1"/>
</dbReference>
<dbReference type="PANTHER" id="PTHR38008:SF2">
    <property type="entry name" value="HEMOLYSIN"/>
    <property type="match status" value="1"/>
</dbReference>
<keyword evidence="2" id="KW-0472">Membrane</keyword>
<dbReference type="InterPro" id="IPR018660">
    <property type="entry name" value="MliC"/>
</dbReference>
<dbReference type="Pfam" id="PF03891">
    <property type="entry name" value="DUF333"/>
    <property type="match status" value="1"/>
</dbReference>
<dbReference type="STRING" id="1619013.UT41_C0001G0229"/>
<comment type="caution">
    <text evidence="6">The sequence shown here is derived from an EMBL/GenBank/DDBJ whole genome shotgun (WGS) entry which is preliminary data.</text>
</comment>
<proteinExistence type="predicted"/>
<dbReference type="Gene3D" id="2.40.128.200">
    <property type="match status" value="1"/>
</dbReference>
<keyword evidence="1" id="KW-0732">Signal</keyword>
<evidence type="ECO:0000256" key="2">
    <source>
        <dbReference type="ARBA" id="ARBA00023136"/>
    </source>
</evidence>
<dbReference type="InterPro" id="IPR005590">
    <property type="entry name" value="DUF333"/>
</dbReference>
<reference evidence="6 7" key="1">
    <citation type="journal article" date="2015" name="Nature">
        <title>rRNA introns, odd ribosomes, and small enigmatic genomes across a large radiation of phyla.</title>
        <authorList>
            <person name="Brown C.T."/>
            <person name="Hug L.A."/>
            <person name="Thomas B.C."/>
            <person name="Sharon I."/>
            <person name="Castelle C.J."/>
            <person name="Singh A."/>
            <person name="Wilkins M.J."/>
            <person name="Williams K.H."/>
            <person name="Banfield J.F."/>
        </authorList>
    </citation>
    <scope>NUCLEOTIDE SEQUENCE [LARGE SCALE GENOMIC DNA]</scope>
</reference>
<protein>
    <submittedName>
        <fullName evidence="6">Hemolysin</fullName>
    </submittedName>
</protein>
<dbReference type="PANTHER" id="PTHR38008">
    <property type="entry name" value="HEMOLYSIN-RELATED"/>
    <property type="match status" value="1"/>
</dbReference>
<evidence type="ECO:0000256" key="3">
    <source>
        <dbReference type="ARBA" id="ARBA00023139"/>
    </source>
</evidence>
<evidence type="ECO:0000256" key="4">
    <source>
        <dbReference type="ARBA" id="ARBA00023288"/>
    </source>
</evidence>
<dbReference type="EMBL" id="LBWR01000001">
    <property type="protein sequence ID" value="KKR12685.1"/>
    <property type="molecule type" value="Genomic_DNA"/>
</dbReference>
<name>A0A0G0QQN7_9BACT</name>
<dbReference type="InterPro" id="IPR036328">
    <property type="entry name" value="MliC_sf"/>
</dbReference>
<keyword evidence="4" id="KW-0449">Lipoprotein</keyword>